<dbReference type="GO" id="GO:1990351">
    <property type="term" value="C:transporter complex"/>
    <property type="evidence" value="ECO:0007669"/>
    <property type="project" value="TreeGrafter"/>
</dbReference>
<accession>D5EQW2</accession>
<dbReference type="PANTHER" id="PTHR30189:SF1">
    <property type="entry name" value="LPS-ASSEMBLY PROTEIN LPTD"/>
    <property type="match status" value="1"/>
</dbReference>
<evidence type="ECO:0000313" key="2">
    <source>
        <dbReference type="EMBL" id="ADE53955.1"/>
    </source>
</evidence>
<gene>
    <name evidence="2" type="ordered locus">Caka_0933</name>
</gene>
<organism evidence="2 3">
    <name type="scientific">Coraliomargarita akajimensis (strain DSM 45221 / IAM 15411 / JCM 23193 / KCTC 12865 / 04OKA010-24)</name>
    <dbReference type="NCBI Taxonomy" id="583355"/>
    <lineage>
        <taxon>Bacteria</taxon>
        <taxon>Pseudomonadati</taxon>
        <taxon>Verrucomicrobiota</taxon>
        <taxon>Opitutia</taxon>
        <taxon>Puniceicoccales</taxon>
        <taxon>Coraliomargaritaceae</taxon>
        <taxon>Coraliomargarita</taxon>
    </lineage>
</organism>
<evidence type="ECO:0000256" key="1">
    <source>
        <dbReference type="SAM" id="SignalP"/>
    </source>
</evidence>
<protein>
    <submittedName>
        <fullName evidence="2">Organic solvent tolerance protein</fullName>
    </submittedName>
</protein>
<dbReference type="OrthoDB" id="9816218at2"/>
<dbReference type="eggNOG" id="COG1452">
    <property type="taxonomic scope" value="Bacteria"/>
</dbReference>
<dbReference type="InterPro" id="IPR050218">
    <property type="entry name" value="LptD"/>
</dbReference>
<dbReference type="KEGG" id="caa:Caka_0933"/>
<dbReference type="AlphaFoldDB" id="D5EQW2"/>
<reference evidence="2 3" key="1">
    <citation type="journal article" date="2010" name="Stand. Genomic Sci.">
        <title>Complete genome sequence of Coraliomargarita akajimensis type strain (04OKA010-24).</title>
        <authorList>
            <person name="Mavromatis K."/>
            <person name="Abt B."/>
            <person name="Brambilla E."/>
            <person name="Lapidus A."/>
            <person name="Copeland A."/>
            <person name="Deshpande S."/>
            <person name="Nolan M."/>
            <person name="Lucas S."/>
            <person name="Tice H."/>
            <person name="Cheng J.F."/>
            <person name="Han C."/>
            <person name="Detter J.C."/>
            <person name="Woyke T."/>
            <person name="Goodwin L."/>
            <person name="Pitluck S."/>
            <person name="Held B."/>
            <person name="Brettin T."/>
            <person name="Tapia R."/>
            <person name="Ivanova N."/>
            <person name="Mikhailova N."/>
            <person name="Pati A."/>
            <person name="Liolios K."/>
            <person name="Chen A."/>
            <person name="Palaniappan K."/>
            <person name="Land M."/>
            <person name="Hauser L."/>
            <person name="Chang Y.J."/>
            <person name="Jeffries C.D."/>
            <person name="Rohde M."/>
            <person name="Goker M."/>
            <person name="Bristow J."/>
            <person name="Eisen J.A."/>
            <person name="Markowitz V."/>
            <person name="Hugenholtz P."/>
            <person name="Klenk H.P."/>
            <person name="Kyrpides N.C."/>
        </authorList>
    </citation>
    <scope>NUCLEOTIDE SEQUENCE [LARGE SCALE GENOMIC DNA]</scope>
    <source>
        <strain evidence="3">DSM 45221 / IAM 15411 / JCM 23193 / KCTC 12865</strain>
    </source>
</reference>
<evidence type="ECO:0000313" key="3">
    <source>
        <dbReference type="Proteomes" id="UP000000925"/>
    </source>
</evidence>
<dbReference type="GO" id="GO:0009279">
    <property type="term" value="C:cell outer membrane"/>
    <property type="evidence" value="ECO:0007669"/>
    <property type="project" value="TreeGrafter"/>
</dbReference>
<feature type="signal peptide" evidence="1">
    <location>
        <begin position="1"/>
        <end position="20"/>
    </location>
</feature>
<dbReference type="STRING" id="583355.Caka_0933"/>
<dbReference type="EMBL" id="CP001998">
    <property type="protein sequence ID" value="ADE53955.1"/>
    <property type="molecule type" value="Genomic_DNA"/>
</dbReference>
<dbReference type="HOGENOM" id="CLU_364814_0_0_0"/>
<dbReference type="RefSeq" id="WP_013042679.1">
    <property type="nucleotide sequence ID" value="NC_014008.1"/>
</dbReference>
<feature type="chain" id="PRO_5003071713" evidence="1">
    <location>
        <begin position="21"/>
        <end position="711"/>
    </location>
</feature>
<name>D5EQW2_CORAD</name>
<proteinExistence type="predicted"/>
<dbReference type="Proteomes" id="UP000000925">
    <property type="component" value="Chromosome"/>
</dbReference>
<dbReference type="PANTHER" id="PTHR30189">
    <property type="entry name" value="LPS-ASSEMBLY PROTEIN"/>
    <property type="match status" value="1"/>
</dbReference>
<sequence>MLRIARLTTLFFCFKLTLQAALPEISSIEPIEFDEASQRLVARGDARLDFDGTRLQADRITYYQDFGLADAEGSVQISREGYRLLAERVSYDTQGGIYSVNIFRTGSYPYYISGVTAGGTTEQSNMSGTSIYYGDPGDSTISISAREVTYMGEDRNAAKLDGATFRMGRIPFFYLPSYTHYLDQPPYYIDLDAGYDNTFGAYLQTTTLFPVTSWLRAGLNLDVYTERGLLVGPTAQYVYDTDSQRIKGAISTGYISDQGDTGVDVLGNPIAEDRGFVEWRHQHHIGQRITLTASTSYWSDSEVTRDFRDGMYADNRRPDNFVEGAYAGDNYILSAFSRFDPNDFNFVQERLPEVRLDVLPVNFFNTNIYQRGSVSYVRLSEDGSEVDPASVPVSESDRIDLNYRIERPFAFTEWLTLTPLAGARLTHYDNQQVSATLTPVTDETFTRSIFEFGFDLESRAYADYETLNRTWDVDGLRHVIRPVVQYRYFSDPEDDGEIAEIDRWTFDTTRSIIDLNELRNTDQIDQEHMVRVGFENLFQTRASNQDYGSRNLAALNFYQDILFEKNSRFDNPAQEEETFDATWVELLLTPAPWLKFNLASRFHTESVTLEEIRTRTTITSGEIWELSLQTDMLNKVIDQYAIDFLYRVNERYTLLTDARIDADTGEITRTRIGIATRWGSVWQILYSLTFREEAQRESDIQFSVSLRMLAL</sequence>
<keyword evidence="1" id="KW-0732">Signal</keyword>
<keyword evidence="3" id="KW-1185">Reference proteome</keyword>